<gene>
    <name evidence="1" type="ORF">PITG_02523</name>
</gene>
<dbReference type="EMBL" id="DS028120">
    <property type="protein sequence ID" value="EEY64006.1"/>
    <property type="molecule type" value="Genomic_DNA"/>
</dbReference>
<organism evidence="1 2">
    <name type="scientific">Phytophthora infestans (strain T30-4)</name>
    <name type="common">Potato late blight agent</name>
    <dbReference type="NCBI Taxonomy" id="403677"/>
    <lineage>
        <taxon>Eukaryota</taxon>
        <taxon>Sar</taxon>
        <taxon>Stramenopiles</taxon>
        <taxon>Oomycota</taxon>
        <taxon>Peronosporomycetes</taxon>
        <taxon>Peronosporales</taxon>
        <taxon>Peronosporaceae</taxon>
        <taxon>Phytophthora</taxon>
    </lineage>
</organism>
<dbReference type="Proteomes" id="UP000006643">
    <property type="component" value="Unassembled WGS sequence"/>
</dbReference>
<protein>
    <submittedName>
        <fullName evidence="1">Uncharacterized protein</fullName>
    </submittedName>
</protein>
<dbReference type="VEuPathDB" id="FungiDB:PITG_02523"/>
<dbReference type="HOGENOM" id="CLU_2547497_0_0_1"/>
<name>D0MWJ3_PHYIT</name>
<dbReference type="GeneID" id="9470135"/>
<keyword evidence="2" id="KW-1185">Reference proteome</keyword>
<evidence type="ECO:0000313" key="2">
    <source>
        <dbReference type="Proteomes" id="UP000006643"/>
    </source>
</evidence>
<sequence length="83" mass="9456">MESLNGRQNVIIRSLSSFMIRLQNVLTLEHLPVELWCVHELIESDDIAAIIPAIRVINIDAAGATWEKIYHHEFAFSRVMVLG</sequence>
<evidence type="ECO:0000313" key="1">
    <source>
        <dbReference type="EMBL" id="EEY64006.1"/>
    </source>
</evidence>
<proteinExistence type="predicted"/>
<dbReference type="InParanoid" id="D0MWJ3"/>
<dbReference type="AlphaFoldDB" id="D0MWJ3"/>
<accession>D0MWJ3</accession>
<reference evidence="2" key="1">
    <citation type="journal article" date="2009" name="Nature">
        <title>Genome sequence and analysis of the Irish potato famine pathogen Phytophthora infestans.</title>
        <authorList>
            <consortium name="The Broad Institute Genome Sequencing Platform"/>
            <person name="Haas B.J."/>
            <person name="Kamoun S."/>
            <person name="Zody M.C."/>
            <person name="Jiang R.H."/>
            <person name="Handsaker R.E."/>
            <person name="Cano L.M."/>
            <person name="Grabherr M."/>
            <person name="Kodira C.D."/>
            <person name="Raffaele S."/>
            <person name="Torto-Alalibo T."/>
            <person name="Bozkurt T.O."/>
            <person name="Ah-Fong A.M."/>
            <person name="Alvarado L."/>
            <person name="Anderson V.L."/>
            <person name="Armstrong M.R."/>
            <person name="Avrova A."/>
            <person name="Baxter L."/>
            <person name="Beynon J."/>
            <person name="Boevink P.C."/>
            <person name="Bollmann S.R."/>
            <person name="Bos J.I."/>
            <person name="Bulone V."/>
            <person name="Cai G."/>
            <person name="Cakir C."/>
            <person name="Carrington J.C."/>
            <person name="Chawner M."/>
            <person name="Conti L."/>
            <person name="Costanzo S."/>
            <person name="Ewan R."/>
            <person name="Fahlgren N."/>
            <person name="Fischbach M.A."/>
            <person name="Fugelstad J."/>
            <person name="Gilroy E.M."/>
            <person name="Gnerre S."/>
            <person name="Green P.J."/>
            <person name="Grenville-Briggs L.J."/>
            <person name="Griffith J."/>
            <person name="Grunwald N.J."/>
            <person name="Horn K."/>
            <person name="Horner N.R."/>
            <person name="Hu C.H."/>
            <person name="Huitema E."/>
            <person name="Jeong D.H."/>
            <person name="Jones A.M."/>
            <person name="Jones J.D."/>
            <person name="Jones R.W."/>
            <person name="Karlsson E.K."/>
            <person name="Kunjeti S.G."/>
            <person name="Lamour K."/>
            <person name="Liu Z."/>
            <person name="Ma L."/>
            <person name="Maclean D."/>
            <person name="Chibucos M.C."/>
            <person name="McDonald H."/>
            <person name="McWalters J."/>
            <person name="Meijer H.J."/>
            <person name="Morgan W."/>
            <person name="Morris P.F."/>
            <person name="Munro C.A."/>
            <person name="O'Neill K."/>
            <person name="Ospina-Giraldo M."/>
            <person name="Pinzon A."/>
            <person name="Pritchard L."/>
            <person name="Ramsahoye B."/>
            <person name="Ren Q."/>
            <person name="Restrepo S."/>
            <person name="Roy S."/>
            <person name="Sadanandom A."/>
            <person name="Savidor A."/>
            <person name="Schornack S."/>
            <person name="Schwartz D.C."/>
            <person name="Schumann U.D."/>
            <person name="Schwessinger B."/>
            <person name="Seyer L."/>
            <person name="Sharpe T."/>
            <person name="Silvar C."/>
            <person name="Song J."/>
            <person name="Studholme D.J."/>
            <person name="Sykes S."/>
            <person name="Thines M."/>
            <person name="van de Vondervoort P.J."/>
            <person name="Phuntumart V."/>
            <person name="Wawra S."/>
            <person name="Weide R."/>
            <person name="Win J."/>
            <person name="Young C."/>
            <person name="Zhou S."/>
            <person name="Fry W."/>
            <person name="Meyers B.C."/>
            <person name="van West P."/>
            <person name="Ristaino J."/>
            <person name="Govers F."/>
            <person name="Birch P.R."/>
            <person name="Whisson S.C."/>
            <person name="Judelson H.S."/>
            <person name="Nusbaum C."/>
        </authorList>
    </citation>
    <scope>NUCLEOTIDE SEQUENCE [LARGE SCALE GENOMIC DNA]</scope>
    <source>
        <strain evidence="2">T30-4</strain>
    </source>
</reference>
<dbReference type="KEGG" id="pif:PITG_02523"/>
<dbReference type="RefSeq" id="XP_002907442.1">
    <property type="nucleotide sequence ID" value="XM_002907396.1"/>
</dbReference>